<dbReference type="SUPFAM" id="SSF52833">
    <property type="entry name" value="Thioredoxin-like"/>
    <property type="match status" value="1"/>
</dbReference>
<dbReference type="Gene3D" id="3.40.30.10">
    <property type="entry name" value="Glutaredoxin"/>
    <property type="match status" value="1"/>
</dbReference>
<protein>
    <submittedName>
        <fullName evidence="1">Uncharacterized protein</fullName>
    </submittedName>
</protein>
<proteinExistence type="predicted"/>
<evidence type="ECO:0000313" key="2">
    <source>
        <dbReference type="Proteomes" id="UP000033999"/>
    </source>
</evidence>
<evidence type="ECO:0000313" key="1">
    <source>
        <dbReference type="EMBL" id="KKU06486.1"/>
    </source>
</evidence>
<organism evidence="1 2">
    <name type="scientific">Candidatus Magasanikbacteria bacterium GW2011_GWA2_45_39</name>
    <dbReference type="NCBI Taxonomy" id="1619041"/>
    <lineage>
        <taxon>Bacteria</taxon>
        <taxon>Candidatus Magasanikiibacteriota</taxon>
    </lineage>
</organism>
<reference evidence="1 2" key="1">
    <citation type="journal article" date="2015" name="Nature">
        <title>rRNA introns, odd ribosomes, and small enigmatic genomes across a large radiation of phyla.</title>
        <authorList>
            <person name="Brown C.T."/>
            <person name="Hug L.A."/>
            <person name="Thomas B.C."/>
            <person name="Sharon I."/>
            <person name="Castelle C.J."/>
            <person name="Singh A."/>
            <person name="Wilkins M.J."/>
            <person name="Williams K.H."/>
            <person name="Banfield J.F."/>
        </authorList>
    </citation>
    <scope>NUCLEOTIDE SEQUENCE [LARGE SCALE GENOMIC DNA]</scope>
</reference>
<dbReference type="Pfam" id="PF01257">
    <property type="entry name" value="2Fe-2S_thioredx"/>
    <property type="match status" value="1"/>
</dbReference>
<comment type="caution">
    <text evidence="1">The sequence shown here is derived from an EMBL/GenBank/DDBJ whole genome shotgun (WGS) entry which is preliminary data.</text>
</comment>
<dbReference type="InterPro" id="IPR036249">
    <property type="entry name" value="Thioredoxin-like_sf"/>
</dbReference>
<accession>A0A0G1MDU2</accession>
<sequence>MPEENPQSKDTRATIKVCLHEKCCRKGAEQVYANLKEGLSKEEALVLPVYECFNFCKEGPNIAINDNIVRGVKPFLAVERVRQELRDPSCRADGLGSKSLDALDEVLEDITKL</sequence>
<dbReference type="Proteomes" id="UP000033999">
    <property type="component" value="Unassembled WGS sequence"/>
</dbReference>
<dbReference type="AlphaFoldDB" id="A0A0G1MDU2"/>
<dbReference type="EMBL" id="LCKX01000031">
    <property type="protein sequence ID" value="KKU06486.1"/>
    <property type="molecule type" value="Genomic_DNA"/>
</dbReference>
<dbReference type="CDD" id="cd02980">
    <property type="entry name" value="TRX_Fd_family"/>
    <property type="match status" value="1"/>
</dbReference>
<name>A0A0G1MDU2_9BACT</name>
<gene>
    <name evidence="1" type="ORF">UX10_C0031G0007</name>
</gene>